<protein>
    <submittedName>
        <fullName evidence="1">FDFT1</fullName>
    </submittedName>
</protein>
<keyword evidence="2" id="KW-1185">Reference proteome</keyword>
<proteinExistence type="predicted"/>
<name>A0A212C5C8_CEREH</name>
<evidence type="ECO:0000313" key="2">
    <source>
        <dbReference type="Proteomes" id="UP000242450"/>
    </source>
</evidence>
<accession>A0A212C5C8</accession>
<dbReference type="EMBL" id="MKHE01000029">
    <property type="protein sequence ID" value="OWK01173.1"/>
    <property type="molecule type" value="Genomic_DNA"/>
</dbReference>
<dbReference type="AlphaFoldDB" id="A0A212C5C8"/>
<organism evidence="1 2">
    <name type="scientific">Cervus elaphus hippelaphus</name>
    <name type="common">European red deer</name>
    <dbReference type="NCBI Taxonomy" id="46360"/>
    <lineage>
        <taxon>Eukaryota</taxon>
        <taxon>Metazoa</taxon>
        <taxon>Chordata</taxon>
        <taxon>Craniata</taxon>
        <taxon>Vertebrata</taxon>
        <taxon>Euteleostomi</taxon>
        <taxon>Mammalia</taxon>
        <taxon>Eutheria</taxon>
        <taxon>Laurasiatheria</taxon>
        <taxon>Artiodactyla</taxon>
        <taxon>Ruminantia</taxon>
        <taxon>Pecora</taxon>
        <taxon>Cervidae</taxon>
        <taxon>Cervinae</taxon>
        <taxon>Cervus</taxon>
    </lineage>
</organism>
<gene>
    <name evidence="1" type="ORF">Celaphus_00018188</name>
</gene>
<reference evidence="1 2" key="1">
    <citation type="journal article" date="2018" name="Mol. Genet. Genomics">
        <title>The red deer Cervus elaphus genome CerEla1.0: sequencing, annotating, genes, and chromosomes.</title>
        <authorList>
            <person name="Bana N.A."/>
            <person name="Nyiri A."/>
            <person name="Nagy J."/>
            <person name="Frank K."/>
            <person name="Nagy T."/>
            <person name="Steger V."/>
            <person name="Schiller M."/>
            <person name="Lakatos P."/>
            <person name="Sugar L."/>
            <person name="Horn P."/>
            <person name="Barta E."/>
            <person name="Orosz L."/>
        </authorList>
    </citation>
    <scope>NUCLEOTIDE SEQUENCE [LARGE SCALE GENOMIC DNA]</scope>
    <source>
        <strain evidence="1">Hungarian</strain>
    </source>
</reference>
<comment type="caution">
    <text evidence="1">The sequence shown here is derived from an EMBL/GenBank/DDBJ whole genome shotgun (WGS) entry which is preliminary data.</text>
</comment>
<sequence>MKLEANQASPLTAEACEARPVADDIASEGIQDCRPHFLTPRPVLHVTARTSVEKLSWSFLFGCGPCSPHPVDPLNSERGPVPPIHVFRKTQNLPNCQLVSRSHYSPIYLSFVMLLAALSWQYLSTMSQVTEDYVQTGEH</sequence>
<dbReference type="Proteomes" id="UP000242450">
    <property type="component" value="Chromosome 29"/>
</dbReference>
<evidence type="ECO:0000313" key="1">
    <source>
        <dbReference type="EMBL" id="OWK01173.1"/>
    </source>
</evidence>